<evidence type="ECO:0000313" key="2">
    <source>
        <dbReference type="Proteomes" id="UP000250078"/>
    </source>
</evidence>
<gene>
    <name evidence="1" type="ORF">K441DRAFT_671110</name>
</gene>
<keyword evidence="2" id="KW-1185">Reference proteome</keyword>
<reference evidence="1 2" key="1">
    <citation type="journal article" date="2016" name="Nat. Commun.">
        <title>Ectomycorrhizal ecology is imprinted in the genome of the dominant symbiotic fungus Cenococcum geophilum.</title>
        <authorList>
            <consortium name="DOE Joint Genome Institute"/>
            <person name="Peter M."/>
            <person name="Kohler A."/>
            <person name="Ohm R.A."/>
            <person name="Kuo A."/>
            <person name="Krutzmann J."/>
            <person name="Morin E."/>
            <person name="Arend M."/>
            <person name="Barry K.W."/>
            <person name="Binder M."/>
            <person name="Choi C."/>
            <person name="Clum A."/>
            <person name="Copeland A."/>
            <person name="Grisel N."/>
            <person name="Haridas S."/>
            <person name="Kipfer T."/>
            <person name="LaButti K."/>
            <person name="Lindquist E."/>
            <person name="Lipzen A."/>
            <person name="Maire R."/>
            <person name="Meier B."/>
            <person name="Mihaltcheva S."/>
            <person name="Molinier V."/>
            <person name="Murat C."/>
            <person name="Poggeler S."/>
            <person name="Quandt C.A."/>
            <person name="Sperisen C."/>
            <person name="Tritt A."/>
            <person name="Tisserant E."/>
            <person name="Crous P.W."/>
            <person name="Henrissat B."/>
            <person name="Nehls U."/>
            <person name="Egli S."/>
            <person name="Spatafora J.W."/>
            <person name="Grigoriev I.V."/>
            <person name="Martin F.M."/>
        </authorList>
    </citation>
    <scope>NUCLEOTIDE SEQUENCE [LARGE SCALE GENOMIC DNA]</scope>
    <source>
        <strain evidence="1 2">1.58</strain>
    </source>
</reference>
<accession>A0ACC8ELP8</accession>
<organism evidence="1 2">
    <name type="scientific">Cenococcum geophilum 1.58</name>
    <dbReference type="NCBI Taxonomy" id="794803"/>
    <lineage>
        <taxon>Eukaryota</taxon>
        <taxon>Fungi</taxon>
        <taxon>Dikarya</taxon>
        <taxon>Ascomycota</taxon>
        <taxon>Pezizomycotina</taxon>
        <taxon>Dothideomycetes</taxon>
        <taxon>Pleosporomycetidae</taxon>
        <taxon>Gloniales</taxon>
        <taxon>Gloniaceae</taxon>
        <taxon>Cenococcum</taxon>
    </lineage>
</organism>
<dbReference type="Proteomes" id="UP000250078">
    <property type="component" value="Unassembled WGS sequence"/>
</dbReference>
<sequence length="517" mass="58764">MHTAQEQSLLGSPSAMLPNPVPSRLEDLLDRSRHAIPMNLRQHYPDFDPNLPSKLLKSLMSPADFVQLRAVSKKFNEWVPYNSALKTEMFKTLYVTGVHRTTDRESSLTALRKIGKSCKHLIIRMKEGTLKPAIVFGDSTHKHTTVFAAYSRSAADRTTSRTESSCVRAHTLAAPIQQPYDWTRVAGLGTSAPSASHSHADYGSDWALILKELRNVNTITISAKGERKWSHFTQFEATLISIRLAIEKADLPSFHTIRLSPIHAYDILYCRWEGSGIFGDASFMNDCIWTRLDTLEVQIYYPFNDLPAPEAKTFVKVLHSWLKSFSARLRVLKFNWVGGHNPDADPDYDRRYNPLLLDMVYPRKEFSAPPIIWENLRELWLGNVKPFDVDLMSLMKSRSPSLQKFNVLHDLTRYDDADMITDFNDASLWETLRYYPDPTEADSPKRKKMKYGSIVGSTASSRPVPIPRPREGISFDDPEDLKLEESKNSQSTARHSAKATNDPDAEDGVFPFVIEEL</sequence>
<name>A0ACC8ELP8_9PEZI</name>
<proteinExistence type="predicted"/>
<protein>
    <submittedName>
        <fullName evidence="1">Uncharacterized protein</fullName>
    </submittedName>
</protein>
<evidence type="ECO:0000313" key="1">
    <source>
        <dbReference type="EMBL" id="OCK87191.1"/>
    </source>
</evidence>
<dbReference type="EMBL" id="KV748265">
    <property type="protein sequence ID" value="OCK87191.1"/>
    <property type="molecule type" value="Genomic_DNA"/>
</dbReference>